<dbReference type="NCBIfam" id="TIGR01272">
    <property type="entry name" value="gluP"/>
    <property type="match status" value="1"/>
</dbReference>
<comment type="function">
    <text evidence="1">Intake of glucose and galactose.</text>
</comment>
<evidence type="ECO:0000256" key="3">
    <source>
        <dbReference type="ARBA" id="ARBA00009120"/>
    </source>
</evidence>
<keyword evidence="4" id="KW-0813">Transport</keyword>
<gene>
    <name evidence="12" type="ORF">Q9312_17895</name>
</gene>
<dbReference type="SUPFAM" id="SSF103473">
    <property type="entry name" value="MFS general substrate transporter"/>
    <property type="match status" value="1"/>
</dbReference>
<feature type="transmembrane region" description="Helical" evidence="11">
    <location>
        <begin position="300"/>
        <end position="319"/>
    </location>
</feature>
<evidence type="ECO:0000256" key="4">
    <source>
        <dbReference type="ARBA" id="ARBA00022448"/>
    </source>
</evidence>
<dbReference type="Proteomes" id="UP001239782">
    <property type="component" value="Chromosome"/>
</dbReference>
<evidence type="ECO:0000256" key="8">
    <source>
        <dbReference type="ARBA" id="ARBA00022692"/>
    </source>
</evidence>
<feature type="transmembrane region" description="Helical" evidence="11">
    <location>
        <begin position="385"/>
        <end position="404"/>
    </location>
</feature>
<proteinExistence type="inferred from homology"/>
<reference evidence="12 13" key="1">
    <citation type="submission" date="2023-08" db="EMBL/GenBank/DDBJ databases">
        <title>Pleionea litopenaei sp. nov., isolated from stomach of juvenile Litopenaeus vannamei.</title>
        <authorList>
            <person name="Rho A.M."/>
            <person name="Hwang C.Y."/>
        </authorList>
    </citation>
    <scope>NUCLEOTIDE SEQUENCE [LARGE SCALE GENOMIC DNA]</scope>
    <source>
        <strain evidence="12 13">HL-JVS1</strain>
    </source>
</reference>
<feature type="transmembrane region" description="Helical" evidence="11">
    <location>
        <begin position="188"/>
        <end position="213"/>
    </location>
</feature>
<keyword evidence="5" id="KW-1003">Cell membrane</keyword>
<evidence type="ECO:0000256" key="7">
    <source>
        <dbReference type="ARBA" id="ARBA00022597"/>
    </source>
</evidence>
<keyword evidence="9 11" id="KW-1133">Transmembrane helix</keyword>
<evidence type="ECO:0000256" key="1">
    <source>
        <dbReference type="ARBA" id="ARBA00003321"/>
    </source>
</evidence>
<dbReference type="InterPro" id="IPR011701">
    <property type="entry name" value="MFS"/>
</dbReference>
<dbReference type="RefSeq" id="WP_309202222.1">
    <property type="nucleotide sequence ID" value="NZ_CP133548.1"/>
</dbReference>
<dbReference type="GO" id="GO:0005886">
    <property type="term" value="C:plasma membrane"/>
    <property type="evidence" value="ECO:0007669"/>
    <property type="project" value="UniProtKB-SubCell"/>
</dbReference>
<evidence type="ECO:0000313" key="13">
    <source>
        <dbReference type="Proteomes" id="UP001239782"/>
    </source>
</evidence>
<sequence>MNEIVSDSAPTISQNTSYRAALFVLTSLFFLWGFITSLNDILIPYLKGLFDLSYFQAQAVNLCFFGAYAVISYPAGFLVRRTSFQSGIIIGLITAGCGCLLFLPAAHFEVYGLFLFALFVLAAGITLLQVAANPFVTRLGSPEHASFRLNLTQAFNSLGTTLAPIFGGILILSAGLKSSHSTADAIQFPYLIIFATLIALAIAFFLIPLPKIAATHQHEHESLVSPKLLHQRHLMLGVVAIFMYVGAEVAIGSFLVNFLNLPHIGNLAEHQAAHYVSYYWGGAMIGRFVGAFLMLKIKPFYLLTSNALISGLLLIVTIFSDGMLAVWAVLAIGLFNSIMFPTIFSLAIHRLGTLTSQGSGLLCVAIVGGAIVPLIQGSIADTFSLQQAFWVPVICYLYIAYYGWRGHRVPTHVVHEPS</sequence>
<feature type="transmembrane region" description="Helical" evidence="11">
    <location>
        <begin position="154"/>
        <end position="176"/>
    </location>
</feature>
<dbReference type="Pfam" id="PF07690">
    <property type="entry name" value="MFS_1"/>
    <property type="match status" value="1"/>
</dbReference>
<feature type="transmembrane region" description="Helical" evidence="11">
    <location>
        <begin position="86"/>
        <end position="105"/>
    </location>
</feature>
<feature type="transmembrane region" description="Helical" evidence="11">
    <location>
        <begin position="360"/>
        <end position="379"/>
    </location>
</feature>
<dbReference type="AlphaFoldDB" id="A0AA51X6F8"/>
<feature type="transmembrane region" description="Helical" evidence="11">
    <location>
        <begin position="111"/>
        <end position="133"/>
    </location>
</feature>
<name>A0AA51X6F8_9GAMM</name>
<dbReference type="GO" id="GO:1904659">
    <property type="term" value="P:D-glucose transmembrane transport"/>
    <property type="evidence" value="ECO:0007669"/>
    <property type="project" value="InterPro"/>
</dbReference>
<dbReference type="GO" id="GO:0055056">
    <property type="term" value="F:D-glucose transmembrane transporter activity"/>
    <property type="evidence" value="ECO:0007669"/>
    <property type="project" value="InterPro"/>
</dbReference>
<dbReference type="Gene3D" id="1.20.1250.20">
    <property type="entry name" value="MFS general substrate transporter like domains"/>
    <property type="match status" value="2"/>
</dbReference>
<feature type="transmembrane region" description="Helical" evidence="11">
    <location>
        <begin position="276"/>
        <end position="295"/>
    </location>
</feature>
<keyword evidence="7" id="KW-0762">Sugar transport</keyword>
<dbReference type="InterPro" id="IPR050375">
    <property type="entry name" value="MFS_TsgA-like"/>
</dbReference>
<dbReference type="InterPro" id="IPR036259">
    <property type="entry name" value="MFS_trans_sf"/>
</dbReference>
<organism evidence="12 13">
    <name type="scientific">Pleionea litopenaei</name>
    <dbReference type="NCBI Taxonomy" id="3070815"/>
    <lineage>
        <taxon>Bacteria</taxon>
        <taxon>Pseudomonadati</taxon>
        <taxon>Pseudomonadota</taxon>
        <taxon>Gammaproteobacteria</taxon>
        <taxon>Oceanospirillales</taxon>
        <taxon>Pleioneaceae</taxon>
        <taxon>Pleionea</taxon>
    </lineage>
</organism>
<dbReference type="KEGG" id="plei:Q9312_17895"/>
<dbReference type="InterPro" id="IPR005964">
    <property type="entry name" value="Glc/Gal_transptr_bac"/>
</dbReference>
<evidence type="ECO:0000256" key="5">
    <source>
        <dbReference type="ARBA" id="ARBA00022475"/>
    </source>
</evidence>
<evidence type="ECO:0000256" key="9">
    <source>
        <dbReference type="ARBA" id="ARBA00022989"/>
    </source>
</evidence>
<evidence type="ECO:0000313" key="12">
    <source>
        <dbReference type="EMBL" id="WMS87083.1"/>
    </source>
</evidence>
<keyword evidence="8 11" id="KW-0812">Transmembrane</keyword>
<dbReference type="EMBL" id="CP133548">
    <property type="protein sequence ID" value="WMS87083.1"/>
    <property type="molecule type" value="Genomic_DNA"/>
</dbReference>
<evidence type="ECO:0000256" key="10">
    <source>
        <dbReference type="ARBA" id="ARBA00023136"/>
    </source>
</evidence>
<feature type="transmembrane region" description="Helical" evidence="11">
    <location>
        <begin position="325"/>
        <end position="348"/>
    </location>
</feature>
<dbReference type="GO" id="GO:0005354">
    <property type="term" value="F:galactose transmembrane transporter activity"/>
    <property type="evidence" value="ECO:0007669"/>
    <property type="project" value="InterPro"/>
</dbReference>
<keyword evidence="13" id="KW-1185">Reference proteome</keyword>
<comment type="similarity">
    <text evidence="3">Belongs to the major facilitator superfamily. FHS transporter (TC 2.A.1.7) family.</text>
</comment>
<feature type="transmembrane region" description="Helical" evidence="11">
    <location>
        <begin position="234"/>
        <end position="256"/>
    </location>
</feature>
<evidence type="ECO:0000256" key="6">
    <source>
        <dbReference type="ARBA" id="ARBA00022519"/>
    </source>
</evidence>
<evidence type="ECO:0000256" key="2">
    <source>
        <dbReference type="ARBA" id="ARBA00004429"/>
    </source>
</evidence>
<protein>
    <submittedName>
        <fullName evidence="12">Sugar MFS transporter</fullName>
    </submittedName>
</protein>
<keyword evidence="6" id="KW-0997">Cell inner membrane</keyword>
<feature type="transmembrane region" description="Helical" evidence="11">
    <location>
        <begin position="20"/>
        <end position="39"/>
    </location>
</feature>
<dbReference type="PANTHER" id="PTHR43702">
    <property type="entry name" value="L-FUCOSE-PROTON SYMPORTER"/>
    <property type="match status" value="1"/>
</dbReference>
<evidence type="ECO:0000256" key="11">
    <source>
        <dbReference type="SAM" id="Phobius"/>
    </source>
</evidence>
<feature type="transmembrane region" description="Helical" evidence="11">
    <location>
        <begin position="59"/>
        <end position="79"/>
    </location>
</feature>
<dbReference type="CDD" id="cd17394">
    <property type="entry name" value="MFS_FucP_like"/>
    <property type="match status" value="1"/>
</dbReference>
<dbReference type="PANTHER" id="PTHR43702:SF3">
    <property type="entry name" value="PROTEIN TSGA"/>
    <property type="match status" value="1"/>
</dbReference>
<comment type="subcellular location">
    <subcellularLocation>
        <location evidence="2">Cell inner membrane</location>
        <topology evidence="2">Multi-pass membrane protein</topology>
    </subcellularLocation>
</comment>
<keyword evidence="10 11" id="KW-0472">Membrane</keyword>
<accession>A0AA51X6F8</accession>